<evidence type="ECO:0000256" key="3">
    <source>
        <dbReference type="ARBA" id="ARBA00022801"/>
    </source>
</evidence>
<accession>A2C6P4</accession>
<reference evidence="10 11" key="1">
    <citation type="journal article" date="2007" name="PLoS Genet.">
        <title>Patterns and implications of gene gain and loss in the evolution of Prochlorococcus.</title>
        <authorList>
            <person name="Kettler G.C."/>
            <person name="Martiny A.C."/>
            <person name="Huang K."/>
            <person name="Zucker J."/>
            <person name="Coleman M.L."/>
            <person name="Rodrigue S."/>
            <person name="Chen F."/>
            <person name="Lapidus A."/>
            <person name="Ferriera S."/>
            <person name="Johnson J."/>
            <person name="Steglich C."/>
            <person name="Church G.M."/>
            <person name="Richardson P."/>
            <person name="Chisholm S.W."/>
        </authorList>
    </citation>
    <scope>NUCLEOTIDE SEQUENCE [LARGE SCALE GENOMIC DNA]</scope>
    <source>
        <strain evidence="10 11">MIT 9303</strain>
    </source>
</reference>
<evidence type="ECO:0000256" key="7">
    <source>
        <dbReference type="PIRSR" id="PIRSR018001-3"/>
    </source>
</evidence>
<dbReference type="AlphaFoldDB" id="A2C6P4"/>
<comment type="similarity">
    <text evidence="1 5">Belongs to the AspA/AstE family. Aspartoacylase subfamily.</text>
</comment>
<feature type="domain" description="AstE/AspA barrel-sandwich hybrid" evidence="8">
    <location>
        <begin position="223"/>
        <end position="302"/>
    </location>
</feature>
<comment type="catalytic activity">
    <reaction evidence="5">
        <text>an N-acyl-L-aspartate + H2O = a carboxylate + L-aspartate</text>
        <dbReference type="Rhea" id="RHEA:10872"/>
        <dbReference type="ChEBI" id="CHEBI:15377"/>
        <dbReference type="ChEBI" id="CHEBI:29067"/>
        <dbReference type="ChEBI" id="CHEBI:29991"/>
        <dbReference type="ChEBI" id="CHEBI:58497"/>
        <dbReference type="EC" id="3.5.1.15"/>
    </reaction>
</comment>
<evidence type="ECO:0000259" key="8">
    <source>
        <dbReference type="Pfam" id="PF04952"/>
    </source>
</evidence>
<dbReference type="Pfam" id="PF24827">
    <property type="entry name" value="AstE_AspA_cat"/>
    <property type="match status" value="1"/>
</dbReference>
<dbReference type="InterPro" id="IPR055438">
    <property type="entry name" value="AstE_AspA_cat"/>
</dbReference>
<sequence length="323" mass="35380">MVVPFAAIFGQAEDCDRILMSGLQVLLVAGTHGNEINAPWLLDQWSQTPELINTHGVAVVPVIGNPEAFALGRRYLDCDLNRSFRLDLLRSPSILDREVVRAKQLLSFFGPEGSTPCQIVIDLHSTTSAMGSTLVVYGRRPADLALAALIQARLGLPIYLHDGDDDQQGFLVERWPCGLVIEIGPVPQGLLKACIIEQTRLAVQACLEALSSISSGSPTYPDQFVVHSHLGSLDLPRDGLGQPAACVHPYLQGRDWQPLQMGAPLFLRPDGEVFRFEGRDSPIPVFINEAAYVEKHIAMSLTCREVCPLPEQWQGALQQLVDC</sequence>
<comment type="cofactor">
    <cofactor evidence="5 7">
        <name>Zn(2+)</name>
        <dbReference type="ChEBI" id="CHEBI:29105"/>
    </cofactor>
    <text evidence="5 7">Binds 1 zinc ion per subunit.</text>
</comment>
<feature type="binding site" evidence="5">
    <location>
        <position position="292"/>
    </location>
    <ligand>
        <name>substrate</name>
    </ligand>
</feature>
<protein>
    <recommendedName>
        <fullName evidence="5">Probable aspartoacylase</fullName>
        <ecNumber evidence="5">3.5.1.15</ecNumber>
    </recommendedName>
</protein>
<keyword evidence="4 5" id="KW-0862">Zinc</keyword>
<dbReference type="PIRSF" id="PIRSF018001">
    <property type="entry name" value="Aspartoacylase"/>
    <property type="match status" value="1"/>
</dbReference>
<evidence type="ECO:0000256" key="1">
    <source>
        <dbReference type="ARBA" id="ARBA00006173"/>
    </source>
</evidence>
<dbReference type="Gene3D" id="2.20.25.160">
    <property type="match status" value="1"/>
</dbReference>
<dbReference type="NCBIfam" id="NF002601">
    <property type="entry name" value="PRK02259.1"/>
    <property type="match status" value="1"/>
</dbReference>
<dbReference type="GO" id="GO:0016788">
    <property type="term" value="F:hydrolase activity, acting on ester bonds"/>
    <property type="evidence" value="ECO:0007669"/>
    <property type="project" value="InterPro"/>
</dbReference>
<organism evidence="10 11">
    <name type="scientific">Prochlorococcus marinus (strain MIT 9303)</name>
    <dbReference type="NCBI Taxonomy" id="59922"/>
    <lineage>
        <taxon>Bacteria</taxon>
        <taxon>Bacillati</taxon>
        <taxon>Cyanobacteriota</taxon>
        <taxon>Cyanophyceae</taxon>
        <taxon>Synechococcales</taxon>
        <taxon>Prochlorococcaceae</taxon>
        <taxon>Prochlorococcus</taxon>
    </lineage>
</organism>
<dbReference type="InterPro" id="IPR007036">
    <property type="entry name" value="Aste_AspA_hybrid_dom"/>
</dbReference>
<feature type="binding site" evidence="5 7">
    <location>
        <position position="32"/>
    </location>
    <ligand>
        <name>Zn(2+)</name>
        <dbReference type="ChEBI" id="CHEBI:29105"/>
    </ligand>
</feature>
<dbReference type="STRING" id="59922.P9303_04021"/>
<evidence type="ECO:0000256" key="4">
    <source>
        <dbReference type="ARBA" id="ARBA00022833"/>
    </source>
</evidence>
<evidence type="ECO:0000313" key="11">
    <source>
        <dbReference type="Proteomes" id="UP000002274"/>
    </source>
</evidence>
<dbReference type="InterPro" id="IPR050178">
    <property type="entry name" value="AspA/AstE_fam"/>
</dbReference>
<dbReference type="GO" id="GO:0005829">
    <property type="term" value="C:cytosol"/>
    <property type="evidence" value="ECO:0007669"/>
    <property type="project" value="TreeGrafter"/>
</dbReference>
<keyword evidence="3 5" id="KW-0378">Hydrolase</keyword>
<gene>
    <name evidence="10" type="primary">aspA</name>
    <name evidence="10" type="ordered locus">P9303_04021</name>
</gene>
<dbReference type="EMBL" id="CP000554">
    <property type="protein sequence ID" value="ABM77154.1"/>
    <property type="molecule type" value="Genomic_DNA"/>
</dbReference>
<name>A2C6P4_PROM3</name>
<dbReference type="PANTHER" id="PTHR15162">
    <property type="entry name" value="ASPARTOACYLASE"/>
    <property type="match status" value="1"/>
</dbReference>
<feature type="binding site" evidence="5">
    <location>
        <begin position="81"/>
        <end position="82"/>
    </location>
    <ligand>
        <name>substrate</name>
    </ligand>
</feature>
<feature type="domain" description="Succinylglutamate desuccinylase/Aspartoacylase catalytic" evidence="9">
    <location>
        <begin position="22"/>
        <end position="209"/>
    </location>
</feature>
<dbReference type="HOGENOM" id="CLU_083292_0_0_3"/>
<feature type="binding site" evidence="5 7">
    <location>
        <position position="35"/>
    </location>
    <ligand>
        <name>Zn(2+)</name>
        <dbReference type="ChEBI" id="CHEBI:29105"/>
    </ligand>
</feature>
<dbReference type="InterPro" id="IPR016708">
    <property type="entry name" value="Aspartoacylase"/>
</dbReference>
<dbReference type="GO" id="GO:0008270">
    <property type="term" value="F:zinc ion binding"/>
    <property type="evidence" value="ECO:0007669"/>
    <property type="project" value="UniProtKB-UniRule"/>
</dbReference>
<feature type="binding site" evidence="5">
    <location>
        <position position="74"/>
    </location>
    <ligand>
        <name>substrate</name>
    </ligand>
</feature>
<evidence type="ECO:0000256" key="6">
    <source>
        <dbReference type="PIRSR" id="PIRSR018001-1"/>
    </source>
</evidence>
<dbReference type="GO" id="GO:0019807">
    <property type="term" value="F:aspartoacylase activity"/>
    <property type="evidence" value="ECO:0007669"/>
    <property type="project" value="UniProtKB-UniRule"/>
</dbReference>
<evidence type="ECO:0000256" key="5">
    <source>
        <dbReference type="HAMAP-Rule" id="MF_00704"/>
    </source>
</evidence>
<dbReference type="Proteomes" id="UP000002274">
    <property type="component" value="Chromosome"/>
</dbReference>
<dbReference type="HAMAP" id="MF_00704">
    <property type="entry name" value="Aspartoacylase"/>
    <property type="match status" value="1"/>
</dbReference>
<evidence type="ECO:0000313" key="10">
    <source>
        <dbReference type="EMBL" id="ABM77154.1"/>
    </source>
</evidence>
<feature type="active site" description="Proton donor/acceptor" evidence="6">
    <location>
        <position position="182"/>
    </location>
</feature>
<keyword evidence="2 5" id="KW-0479">Metal-binding</keyword>
<evidence type="ECO:0000259" key="9">
    <source>
        <dbReference type="Pfam" id="PF24827"/>
    </source>
</evidence>
<dbReference type="PANTHER" id="PTHR15162:SF7">
    <property type="entry name" value="SUCCINYLGLUTAMATE DESUCCINYLASE"/>
    <property type="match status" value="1"/>
</dbReference>
<dbReference type="Gene3D" id="3.40.630.10">
    <property type="entry name" value="Zn peptidases"/>
    <property type="match status" value="1"/>
</dbReference>
<feature type="binding site" evidence="5 7">
    <location>
        <position position="124"/>
    </location>
    <ligand>
        <name>Zn(2+)</name>
        <dbReference type="ChEBI" id="CHEBI:29105"/>
    </ligand>
</feature>
<dbReference type="CDD" id="cd06909">
    <property type="entry name" value="M14_ASPA"/>
    <property type="match status" value="1"/>
</dbReference>
<evidence type="ECO:0000256" key="2">
    <source>
        <dbReference type="ARBA" id="ARBA00022723"/>
    </source>
</evidence>
<dbReference type="SUPFAM" id="SSF53187">
    <property type="entry name" value="Zn-dependent exopeptidases"/>
    <property type="match status" value="1"/>
</dbReference>
<dbReference type="Pfam" id="PF04952">
    <property type="entry name" value="AstE_AspA_hybrid"/>
    <property type="match status" value="1"/>
</dbReference>
<dbReference type="KEGG" id="pmf:P9303_04021"/>
<proteinExistence type="inferred from homology"/>
<feature type="binding site" evidence="5">
    <location>
        <position position="182"/>
    </location>
    <ligand>
        <name>substrate</name>
    </ligand>
</feature>
<dbReference type="EC" id="3.5.1.15" evidence="5"/>